<gene>
    <name evidence="1" type="ORF">FE247_06765</name>
</gene>
<dbReference type="InterPro" id="IPR045892">
    <property type="entry name" value="CrtISO-like"/>
</dbReference>
<dbReference type="EMBL" id="VBUC01000013">
    <property type="protein sequence ID" value="TLS98848.1"/>
    <property type="molecule type" value="Genomic_DNA"/>
</dbReference>
<keyword evidence="2" id="KW-1185">Reference proteome</keyword>
<organism evidence="1 2">
    <name type="scientific">Aliarcobacter cibarius</name>
    <dbReference type="NCBI Taxonomy" id="255507"/>
    <lineage>
        <taxon>Bacteria</taxon>
        <taxon>Pseudomonadati</taxon>
        <taxon>Campylobacterota</taxon>
        <taxon>Epsilonproteobacteria</taxon>
        <taxon>Campylobacterales</taxon>
        <taxon>Arcobacteraceae</taxon>
        <taxon>Aliarcobacter</taxon>
    </lineage>
</organism>
<dbReference type="PANTHER" id="PTHR46313">
    <property type="match status" value="1"/>
</dbReference>
<evidence type="ECO:0000313" key="2">
    <source>
        <dbReference type="Proteomes" id="UP000305417"/>
    </source>
</evidence>
<proteinExistence type="predicted"/>
<dbReference type="InterPro" id="IPR036188">
    <property type="entry name" value="FAD/NAD-bd_sf"/>
</dbReference>
<name>A0ABY2V9K3_9BACT</name>
<dbReference type="Gene3D" id="3.90.660.50">
    <property type="match status" value="1"/>
</dbReference>
<sequence length="476" mass="55520">MKKFDLAVVGSGIGGSLISILNKDKDLVLFEKDKNLGGTASTFKRFGNYFNTGATTFVGYEDNHILKDIFDSVNFVPDLIESSYAYRTIINGKIIDRKTNFEEFIESLNTVFYHKNNRYFWQTLKDIDERFWRLKDIYFAKYSLNSYLKSLKTIETLFKEYKFLMFKTAKGFIKEVLGDISKDYQNFIDAQLQITLQSTSKDIPLLSFAIALSYPFHKIFYANGGMGKLFDDMLKDINVKNKEQIKYIKKEKDFYRLISSIDEYLASKVVLNMPVFECSEMFWDKDIQNYYKKFKFYDQSAFVIYLKIDSRKEFLNHYQIILNENIPNSVSKTFFVSFSHKDDEKLSKNGYSVTISCHTKALFWDELSNDEYENKKEITKNFILNELFKNFEDIKKEDIKIDFCATSKTFKRYINRFNCGATPLNLKNIFKIPSSITPFENLYNVGDSVFAGQGWPGVALGAKVLNSNLFKNIKGI</sequence>
<dbReference type="Proteomes" id="UP000305417">
    <property type="component" value="Unassembled WGS sequence"/>
</dbReference>
<dbReference type="PANTHER" id="PTHR46313:SF3">
    <property type="entry name" value="PROLYCOPENE ISOMERASE, CHLOROPLASTIC"/>
    <property type="match status" value="1"/>
</dbReference>
<protein>
    <submittedName>
        <fullName evidence="1">NAD(P)/FAD-dependent oxidoreductase</fullName>
    </submittedName>
</protein>
<reference evidence="1 2" key="1">
    <citation type="submission" date="2019-05" db="EMBL/GenBank/DDBJ databases">
        <title>Arcobacter cibarius and Arcobacter thereius providing challenges in identification an antibiotic susceptibility and Quinolone resistance.</title>
        <authorList>
            <person name="Busch A."/>
            <person name="Hanel I."/>
            <person name="Hotzel H."/>
            <person name="Tomaso H."/>
        </authorList>
    </citation>
    <scope>NUCLEOTIDE SEQUENCE [LARGE SCALE GENOMIC DNA]</scope>
    <source>
        <strain evidence="1 2">16CS0831-2</strain>
    </source>
</reference>
<evidence type="ECO:0000313" key="1">
    <source>
        <dbReference type="EMBL" id="TLS98848.1"/>
    </source>
</evidence>
<dbReference type="RefSeq" id="WP_138108835.1">
    <property type="nucleotide sequence ID" value="NZ_VBUC01000013.1"/>
</dbReference>
<accession>A0ABY2V9K3</accession>
<dbReference type="SUPFAM" id="SSF51905">
    <property type="entry name" value="FAD/NAD(P)-binding domain"/>
    <property type="match status" value="1"/>
</dbReference>
<dbReference type="Gene3D" id="3.50.50.60">
    <property type="entry name" value="FAD/NAD(P)-binding domain"/>
    <property type="match status" value="1"/>
</dbReference>
<comment type="caution">
    <text evidence="1">The sequence shown here is derived from an EMBL/GenBank/DDBJ whole genome shotgun (WGS) entry which is preliminary data.</text>
</comment>
<dbReference type="Pfam" id="PF13450">
    <property type="entry name" value="NAD_binding_8"/>
    <property type="match status" value="1"/>
</dbReference>